<evidence type="ECO:0000256" key="1">
    <source>
        <dbReference type="ARBA" id="ARBA00004196"/>
    </source>
</evidence>
<comment type="subcellular location">
    <subcellularLocation>
        <location evidence="1">Cell envelope</location>
    </subcellularLocation>
</comment>
<reference evidence="5" key="1">
    <citation type="submission" date="2022-08" db="EMBL/GenBank/DDBJ databases">
        <title>Genomic Encyclopedia of Type Strains, Phase V (KMG-V): Genome sequencing to study the core and pangenomes of soil and plant-associated prokaryotes.</title>
        <authorList>
            <person name="Whitman W."/>
        </authorList>
    </citation>
    <scope>NUCLEOTIDE SEQUENCE</scope>
    <source>
        <strain evidence="5">PS</strain>
    </source>
</reference>
<sequence>MIKNGIKALFLVALVALVVSFAGCTDNGSASDKVDDSKVLTVGCCVEFRPFEYMDENGVPIGFDIDIIKEVGKRMGKDVEIIDSQFDGLIPALNAKKYDCVISAMTITENRSKEVKFSKPYFEAGQILCVMDENNEINSLKDLNGKKVGVKLGTTGDIIASASAGEYNYEVKQYNKIGDAYMDMKNGKLNAIVVDNAVAMEYLKENPGLYKLTGELMTSESYGIATRLDDTELSEKIDKALDDMKADGTYDKIHAKWFGDE</sequence>
<protein>
    <submittedName>
        <fullName evidence="5">Polar amino acid transport system substrate-binding protein</fullName>
    </submittedName>
</protein>
<dbReference type="InterPro" id="IPR018313">
    <property type="entry name" value="SBP_3_CS"/>
</dbReference>
<dbReference type="PANTHER" id="PTHR35936">
    <property type="entry name" value="MEMBRANE-BOUND LYTIC MUREIN TRANSGLYCOSYLASE F"/>
    <property type="match status" value="1"/>
</dbReference>
<evidence type="ECO:0000313" key="5">
    <source>
        <dbReference type="EMBL" id="MCS3921632.1"/>
    </source>
</evidence>
<evidence type="ECO:0000259" key="4">
    <source>
        <dbReference type="SMART" id="SM00079"/>
    </source>
</evidence>
<dbReference type="InterPro" id="IPR001320">
    <property type="entry name" value="Iontro_rcpt_C"/>
</dbReference>
<organism evidence="5 6">
    <name type="scientific">Methanococcus voltae PS</name>
    <dbReference type="NCBI Taxonomy" id="523842"/>
    <lineage>
        <taxon>Archaea</taxon>
        <taxon>Methanobacteriati</taxon>
        <taxon>Methanobacteriota</taxon>
        <taxon>Methanomada group</taxon>
        <taxon>Methanococci</taxon>
        <taxon>Methanococcales</taxon>
        <taxon>Methanococcaceae</taxon>
        <taxon>Methanococcus</taxon>
    </lineage>
</organism>
<evidence type="ECO:0000313" key="6">
    <source>
        <dbReference type="Proteomes" id="UP001140258"/>
    </source>
</evidence>
<dbReference type="SMART" id="SM00079">
    <property type="entry name" value="PBPe"/>
    <property type="match status" value="1"/>
</dbReference>
<dbReference type="PANTHER" id="PTHR35936:SF17">
    <property type="entry name" value="ARGININE-BINDING EXTRACELLULAR PROTEIN ARTP"/>
    <property type="match status" value="1"/>
</dbReference>
<gene>
    <name evidence="5" type="ORF">M2325_000305</name>
</gene>
<feature type="domain" description="Solute-binding protein family 3/N-terminal" evidence="3">
    <location>
        <begin position="41"/>
        <end position="261"/>
    </location>
</feature>
<dbReference type="EMBL" id="JANUCQ010000001">
    <property type="protein sequence ID" value="MCS3921632.1"/>
    <property type="molecule type" value="Genomic_DNA"/>
</dbReference>
<dbReference type="RefSeq" id="WP_209631606.1">
    <property type="nucleotide sequence ID" value="NZ_JANUCQ010000001.1"/>
</dbReference>
<accession>A0ABT2EUL0</accession>
<dbReference type="PROSITE" id="PS01039">
    <property type="entry name" value="SBP_BACTERIAL_3"/>
    <property type="match status" value="1"/>
</dbReference>
<evidence type="ECO:0000256" key="2">
    <source>
        <dbReference type="ARBA" id="ARBA00022729"/>
    </source>
</evidence>
<dbReference type="Gene3D" id="3.40.190.10">
    <property type="entry name" value="Periplasmic binding protein-like II"/>
    <property type="match status" value="2"/>
</dbReference>
<dbReference type="CDD" id="cd13624">
    <property type="entry name" value="PBP2_Arg_Lys_His"/>
    <property type="match status" value="1"/>
</dbReference>
<keyword evidence="6" id="KW-1185">Reference proteome</keyword>
<comment type="caution">
    <text evidence="5">The sequence shown here is derived from an EMBL/GenBank/DDBJ whole genome shotgun (WGS) entry which is preliminary data.</text>
</comment>
<dbReference type="Pfam" id="PF00497">
    <property type="entry name" value="SBP_bac_3"/>
    <property type="match status" value="1"/>
</dbReference>
<dbReference type="SMART" id="SM00062">
    <property type="entry name" value="PBPb"/>
    <property type="match status" value="1"/>
</dbReference>
<dbReference type="Proteomes" id="UP001140258">
    <property type="component" value="Unassembled WGS sequence"/>
</dbReference>
<keyword evidence="2" id="KW-0732">Signal</keyword>
<proteinExistence type="predicted"/>
<feature type="domain" description="Ionotropic glutamate receptor C-terminal" evidence="4">
    <location>
        <begin position="39"/>
        <end position="260"/>
    </location>
</feature>
<dbReference type="PROSITE" id="PS51257">
    <property type="entry name" value="PROKAR_LIPOPROTEIN"/>
    <property type="match status" value="1"/>
</dbReference>
<dbReference type="SUPFAM" id="SSF53850">
    <property type="entry name" value="Periplasmic binding protein-like II"/>
    <property type="match status" value="1"/>
</dbReference>
<evidence type="ECO:0000259" key="3">
    <source>
        <dbReference type="SMART" id="SM00062"/>
    </source>
</evidence>
<name>A0ABT2EUL0_METVO</name>
<dbReference type="InterPro" id="IPR001638">
    <property type="entry name" value="Solute-binding_3/MltF_N"/>
</dbReference>